<keyword evidence="1" id="KW-0472">Membrane</keyword>
<evidence type="ECO:0000256" key="1">
    <source>
        <dbReference type="SAM" id="Phobius"/>
    </source>
</evidence>
<reference evidence="2 3" key="1">
    <citation type="submission" date="2016-02" db="EMBL/GenBank/DDBJ databases">
        <title>Genome sequence of Clostridium tepidiprofundi DSM 19306.</title>
        <authorList>
            <person name="Poehlein A."/>
            <person name="Daniel R."/>
        </authorList>
    </citation>
    <scope>NUCLEOTIDE SEQUENCE [LARGE SCALE GENOMIC DNA]</scope>
    <source>
        <strain evidence="2 3">DSM 19306</strain>
    </source>
</reference>
<dbReference type="PATRIC" id="fig|1121338.3.peg.538"/>
<keyword evidence="1" id="KW-1133">Transmembrane helix</keyword>
<sequence>MFRIKLTSIKEDLIVIFIIVFFLSWGLVFYYNSSIEQIYKDKGEILEIIPLDKSKIVLFEKDSEKGIKTLHANYIKKTPIGWRKFRSSEFGFSYNKTKIDNSPPYAAIFEEESCLLTYGYVDSNVDKVVMILDKLQLSYKVDNVKRYWYFLIPKDCSNFKTREFYFLLKDGSKYYPHKH</sequence>
<proteinExistence type="predicted"/>
<accession>A0A151B730</accession>
<feature type="transmembrane region" description="Helical" evidence="1">
    <location>
        <begin position="12"/>
        <end position="31"/>
    </location>
</feature>
<protein>
    <submittedName>
        <fullName evidence="2">Uncharacterized protein</fullName>
    </submittedName>
</protein>
<evidence type="ECO:0000313" key="2">
    <source>
        <dbReference type="EMBL" id="KYH35590.1"/>
    </source>
</evidence>
<keyword evidence="1" id="KW-0812">Transmembrane</keyword>
<dbReference type="AlphaFoldDB" id="A0A151B730"/>
<comment type="caution">
    <text evidence="2">The sequence shown here is derived from an EMBL/GenBank/DDBJ whole genome shotgun (WGS) entry which is preliminary data.</text>
</comment>
<organism evidence="2 3">
    <name type="scientific">Clostridium tepidiprofundi DSM 19306</name>
    <dbReference type="NCBI Taxonomy" id="1121338"/>
    <lineage>
        <taxon>Bacteria</taxon>
        <taxon>Bacillati</taxon>
        <taxon>Bacillota</taxon>
        <taxon>Clostridia</taxon>
        <taxon>Eubacteriales</taxon>
        <taxon>Clostridiaceae</taxon>
        <taxon>Clostridium</taxon>
    </lineage>
</organism>
<evidence type="ECO:0000313" key="3">
    <source>
        <dbReference type="Proteomes" id="UP000075531"/>
    </source>
</evidence>
<gene>
    <name evidence="2" type="ORF">CLTEP_05340</name>
</gene>
<dbReference type="Proteomes" id="UP000075531">
    <property type="component" value="Unassembled WGS sequence"/>
</dbReference>
<name>A0A151B730_9CLOT</name>
<dbReference type="EMBL" id="LTBA01000002">
    <property type="protein sequence ID" value="KYH35590.1"/>
    <property type="molecule type" value="Genomic_DNA"/>
</dbReference>
<keyword evidence="3" id="KW-1185">Reference proteome</keyword>
<dbReference type="RefSeq" id="WP_066822178.1">
    <property type="nucleotide sequence ID" value="NZ_LTBA01000002.1"/>
</dbReference>